<feature type="transmembrane region" description="Helical" evidence="1">
    <location>
        <begin position="43"/>
        <end position="75"/>
    </location>
</feature>
<keyword evidence="1" id="KW-1133">Transmembrane helix</keyword>
<dbReference type="EMBL" id="CATQJA010002628">
    <property type="protein sequence ID" value="CAJ0574234.1"/>
    <property type="molecule type" value="Genomic_DNA"/>
</dbReference>
<evidence type="ECO:0000313" key="3">
    <source>
        <dbReference type="Proteomes" id="UP001177023"/>
    </source>
</evidence>
<protein>
    <submittedName>
        <fullName evidence="2">Uncharacterized protein</fullName>
    </submittedName>
</protein>
<dbReference type="PANTHER" id="PTHR45907">
    <property type="entry name" value="SERPENTINE RECEPTOR, CLASS J"/>
    <property type="match status" value="1"/>
</dbReference>
<dbReference type="Pfam" id="PF10326">
    <property type="entry name" value="7TM_GPCR_Str"/>
    <property type="match status" value="1"/>
</dbReference>
<accession>A0AA36CS01</accession>
<feature type="non-terminal residue" evidence="2">
    <location>
        <position position="1"/>
    </location>
</feature>
<dbReference type="InterPro" id="IPR019428">
    <property type="entry name" value="7TM_GPCR_serpentine_rcpt_Str"/>
</dbReference>
<keyword evidence="1" id="KW-0472">Membrane</keyword>
<reference evidence="2" key="1">
    <citation type="submission" date="2023-06" db="EMBL/GenBank/DDBJ databases">
        <authorList>
            <person name="Delattre M."/>
        </authorList>
    </citation>
    <scope>NUCLEOTIDE SEQUENCE</scope>
    <source>
        <strain evidence="2">AF72</strain>
    </source>
</reference>
<name>A0AA36CS01_9BILA</name>
<proteinExistence type="predicted"/>
<dbReference type="Proteomes" id="UP001177023">
    <property type="component" value="Unassembled WGS sequence"/>
</dbReference>
<evidence type="ECO:0000313" key="2">
    <source>
        <dbReference type="EMBL" id="CAJ0574234.1"/>
    </source>
</evidence>
<feature type="transmembrane region" description="Helical" evidence="1">
    <location>
        <begin position="7"/>
        <end position="31"/>
    </location>
</feature>
<gene>
    <name evidence="2" type="ORF">MSPICULIGERA_LOCUS12574</name>
</gene>
<comment type="caution">
    <text evidence="2">The sequence shown here is derived from an EMBL/GenBank/DDBJ whole genome shotgun (WGS) entry which is preliminary data.</text>
</comment>
<keyword evidence="3" id="KW-1185">Reference proteome</keyword>
<dbReference type="InterPro" id="IPR019423">
    <property type="entry name" value="7TM_GPCR_serpentine_rcpt_Srj"/>
</dbReference>
<evidence type="ECO:0000256" key="1">
    <source>
        <dbReference type="SAM" id="Phobius"/>
    </source>
</evidence>
<organism evidence="2 3">
    <name type="scientific">Mesorhabditis spiculigera</name>
    <dbReference type="NCBI Taxonomy" id="96644"/>
    <lineage>
        <taxon>Eukaryota</taxon>
        <taxon>Metazoa</taxon>
        <taxon>Ecdysozoa</taxon>
        <taxon>Nematoda</taxon>
        <taxon>Chromadorea</taxon>
        <taxon>Rhabditida</taxon>
        <taxon>Rhabditina</taxon>
        <taxon>Rhabditomorpha</taxon>
        <taxon>Rhabditoidea</taxon>
        <taxon>Rhabditidae</taxon>
        <taxon>Mesorhabditinae</taxon>
        <taxon>Mesorhabditis</taxon>
    </lineage>
</organism>
<sequence>MVFSDKTVMYICYVHGFAAYFTNVLLFYLIINYSRKELGTYKYLMLLFTTCNVIFPIISILAMPAILAVVMFHFLYRYLAVSSPNIIGDLNKQSYIYVTLSILLNGLVWGTSFHCSSYQIARNK</sequence>
<keyword evidence="1" id="KW-0812">Transmembrane</keyword>
<feature type="transmembrane region" description="Helical" evidence="1">
    <location>
        <begin position="95"/>
        <end position="115"/>
    </location>
</feature>
<dbReference type="AlphaFoldDB" id="A0AA36CS01"/>
<dbReference type="PANTHER" id="PTHR45907:SF16">
    <property type="entry name" value="SERPENTINE RECEPTOR, CLASS J"/>
    <property type="match status" value="1"/>
</dbReference>